<evidence type="ECO:0000256" key="2">
    <source>
        <dbReference type="ARBA" id="ARBA00022448"/>
    </source>
</evidence>
<keyword evidence="6 8" id="KW-1133">Transmembrane helix</keyword>
<dbReference type="InterPro" id="IPR000515">
    <property type="entry name" value="MetI-like"/>
</dbReference>
<feature type="transmembrane region" description="Helical" evidence="8">
    <location>
        <begin position="388"/>
        <end position="407"/>
    </location>
</feature>
<evidence type="ECO:0000313" key="11">
    <source>
        <dbReference type="Proteomes" id="UP001418796"/>
    </source>
</evidence>
<accession>A0ABU9VN82</accession>
<evidence type="ECO:0000256" key="7">
    <source>
        <dbReference type="ARBA" id="ARBA00023136"/>
    </source>
</evidence>
<dbReference type="PANTHER" id="PTHR43357">
    <property type="entry name" value="INNER MEMBRANE ABC TRANSPORTER PERMEASE PROTEIN YDCV"/>
    <property type="match status" value="1"/>
</dbReference>
<feature type="transmembrane region" description="Helical" evidence="8">
    <location>
        <begin position="142"/>
        <end position="164"/>
    </location>
</feature>
<protein>
    <submittedName>
        <fullName evidence="10">Iron ABC transporter permease</fullName>
    </submittedName>
</protein>
<keyword evidence="5 8" id="KW-0812">Transmembrane</keyword>
<comment type="subcellular location">
    <subcellularLocation>
        <location evidence="1">Cell inner membrane</location>
        <topology evidence="1">Multi-pass membrane protein</topology>
    </subcellularLocation>
    <subcellularLocation>
        <location evidence="8">Cell membrane</location>
        <topology evidence="8">Multi-pass membrane protein</topology>
    </subcellularLocation>
</comment>
<feature type="transmembrane region" description="Helical" evidence="8">
    <location>
        <begin position="99"/>
        <end position="122"/>
    </location>
</feature>
<dbReference type="Proteomes" id="UP001418796">
    <property type="component" value="Unassembled WGS sequence"/>
</dbReference>
<feature type="transmembrane region" description="Helical" evidence="8">
    <location>
        <begin position="413"/>
        <end position="429"/>
    </location>
</feature>
<evidence type="ECO:0000256" key="6">
    <source>
        <dbReference type="ARBA" id="ARBA00022989"/>
    </source>
</evidence>
<dbReference type="Gene3D" id="1.10.3720.10">
    <property type="entry name" value="MetI-like"/>
    <property type="match status" value="2"/>
</dbReference>
<feature type="transmembrane region" description="Helical" evidence="8">
    <location>
        <begin position="354"/>
        <end position="376"/>
    </location>
</feature>
<feature type="transmembrane region" description="Helical" evidence="8">
    <location>
        <begin position="519"/>
        <end position="541"/>
    </location>
</feature>
<sequence length="551" mass="60831">MLRKSLNGWNLITLFIMLFFALFILFPVILVLNKSVYDSGSGTFSLQHFSHFFERKFYWVTLWNSIKVTVVSTILAVIIGLPLAYILRRVKIFGSKTIQILVVVSYISPPFIGAYAWIQLLGRGGVITKFLNNTFDMNYDGIYGFAGIVLVLTLQSFPLIFIYISGALKNLDNSLIEAAESLGYSGIQRVIRIVVPLITPTILASSLLVFMRVIADFGTPMLIGEGYRTIPVLIYTQFMSEVGGDAGFAAAIAAIFIIVTIALFMIQRIIARQYSYSMSALKPMEIKRSYGLKNVLSHGVVYVIALLSILPQLVVVYTSFLETTGGQVYTGKFSLQNYETILFNRDLSMILNTYTLGFFAIVIIVIVGILIAYLTVRKRNLITSMLDTISMLPFVIPGSVLGIALVFAFNDGPFFLTGTALIMIIAFVIRRMPYTIRSSTAIISQISPSMEEAAVSLGASEKRTFFKVIVPMMMPGVLAGAIMSWITILGELSASIILYSSNTQTLAVSIYSEVIRGNFGNASAYSAILTVTSILSLLLFFKLSGKKEMNL</sequence>
<evidence type="ECO:0000256" key="8">
    <source>
        <dbReference type="RuleBase" id="RU363032"/>
    </source>
</evidence>
<name>A0ABU9VN82_9BACI</name>
<feature type="domain" description="ABC transmembrane type-1" evidence="9">
    <location>
        <begin position="350"/>
        <end position="540"/>
    </location>
</feature>
<dbReference type="InterPro" id="IPR035906">
    <property type="entry name" value="MetI-like_sf"/>
</dbReference>
<feature type="transmembrane region" description="Helical" evidence="8">
    <location>
        <begin position="291"/>
        <end position="310"/>
    </location>
</feature>
<evidence type="ECO:0000259" key="9">
    <source>
        <dbReference type="PROSITE" id="PS50928"/>
    </source>
</evidence>
<evidence type="ECO:0000256" key="5">
    <source>
        <dbReference type="ARBA" id="ARBA00022692"/>
    </source>
</evidence>
<keyword evidence="4" id="KW-0997">Cell inner membrane</keyword>
<evidence type="ECO:0000313" key="10">
    <source>
        <dbReference type="EMBL" id="MEN0645365.1"/>
    </source>
</evidence>
<keyword evidence="11" id="KW-1185">Reference proteome</keyword>
<dbReference type="EMBL" id="JBCITK010000001">
    <property type="protein sequence ID" value="MEN0645365.1"/>
    <property type="molecule type" value="Genomic_DNA"/>
</dbReference>
<organism evidence="10 11">
    <name type="scientific">Alkalicoccobacillus gibsonii</name>
    <dbReference type="NCBI Taxonomy" id="79881"/>
    <lineage>
        <taxon>Bacteria</taxon>
        <taxon>Bacillati</taxon>
        <taxon>Bacillota</taxon>
        <taxon>Bacilli</taxon>
        <taxon>Bacillales</taxon>
        <taxon>Bacillaceae</taxon>
        <taxon>Alkalicoccobacillus</taxon>
    </lineage>
</organism>
<feature type="transmembrane region" description="Helical" evidence="8">
    <location>
        <begin position="66"/>
        <end position="87"/>
    </location>
</feature>
<feature type="transmembrane region" description="Helical" evidence="8">
    <location>
        <begin position="477"/>
        <end position="499"/>
    </location>
</feature>
<feature type="transmembrane region" description="Helical" evidence="8">
    <location>
        <begin position="12"/>
        <end position="32"/>
    </location>
</feature>
<comment type="caution">
    <text evidence="10">The sequence shown here is derived from an EMBL/GenBank/DDBJ whole genome shotgun (WGS) entry which is preliminary data.</text>
</comment>
<dbReference type="Pfam" id="PF00528">
    <property type="entry name" value="BPD_transp_1"/>
    <property type="match status" value="2"/>
</dbReference>
<dbReference type="PROSITE" id="PS50928">
    <property type="entry name" value="ABC_TM1"/>
    <property type="match status" value="2"/>
</dbReference>
<dbReference type="RefSeq" id="WP_343131938.1">
    <property type="nucleotide sequence ID" value="NZ_JBCITK010000001.1"/>
</dbReference>
<feature type="transmembrane region" description="Helical" evidence="8">
    <location>
        <begin position="248"/>
        <end position="270"/>
    </location>
</feature>
<keyword evidence="7 8" id="KW-0472">Membrane</keyword>
<dbReference type="CDD" id="cd06261">
    <property type="entry name" value="TM_PBP2"/>
    <property type="match status" value="2"/>
</dbReference>
<reference evidence="10 11" key="1">
    <citation type="submission" date="2024-03" db="EMBL/GenBank/DDBJ databases">
        <title>Bacilli Hybrid Assemblies.</title>
        <authorList>
            <person name="Kovac J."/>
        </authorList>
    </citation>
    <scope>NUCLEOTIDE SEQUENCE [LARGE SCALE GENOMIC DNA]</scope>
    <source>
        <strain evidence="10 11">FSL R7-0666</strain>
    </source>
</reference>
<comment type="similarity">
    <text evidence="8">Belongs to the binding-protein-dependent transport system permease family.</text>
</comment>
<feature type="transmembrane region" description="Helical" evidence="8">
    <location>
        <begin position="193"/>
        <end position="215"/>
    </location>
</feature>
<evidence type="ECO:0000256" key="3">
    <source>
        <dbReference type="ARBA" id="ARBA00022475"/>
    </source>
</evidence>
<dbReference type="PANTHER" id="PTHR43357:SF3">
    <property type="entry name" value="FE(3+)-TRANSPORT SYSTEM PERMEASE PROTEIN FBPB 2"/>
    <property type="match status" value="1"/>
</dbReference>
<evidence type="ECO:0000256" key="4">
    <source>
        <dbReference type="ARBA" id="ARBA00022519"/>
    </source>
</evidence>
<evidence type="ECO:0000256" key="1">
    <source>
        <dbReference type="ARBA" id="ARBA00004429"/>
    </source>
</evidence>
<keyword evidence="3" id="KW-1003">Cell membrane</keyword>
<feature type="domain" description="ABC transmembrane type-1" evidence="9">
    <location>
        <begin position="62"/>
        <end position="267"/>
    </location>
</feature>
<dbReference type="SUPFAM" id="SSF161098">
    <property type="entry name" value="MetI-like"/>
    <property type="match status" value="2"/>
</dbReference>
<gene>
    <name evidence="10" type="ORF">MKY91_19555</name>
</gene>
<proteinExistence type="inferred from homology"/>
<keyword evidence="2 8" id="KW-0813">Transport</keyword>